<proteinExistence type="predicted"/>
<dbReference type="PANTHER" id="PTHR35525:SF3">
    <property type="entry name" value="BLL6575 PROTEIN"/>
    <property type="match status" value="1"/>
</dbReference>
<dbReference type="Gene3D" id="1.10.3300.10">
    <property type="entry name" value="Jann2411-like domain"/>
    <property type="match status" value="1"/>
</dbReference>
<gene>
    <name evidence="2" type="ORF">BJY22_000403</name>
</gene>
<keyword evidence="3" id="KW-1185">Reference proteome</keyword>
<dbReference type="InterPro" id="IPR023286">
    <property type="entry name" value="ABATE_dom_sf"/>
</dbReference>
<dbReference type="AlphaFoldDB" id="A0A7X5V4X2"/>
<evidence type="ECO:0000313" key="3">
    <source>
        <dbReference type="Proteomes" id="UP000555407"/>
    </source>
</evidence>
<evidence type="ECO:0000313" key="2">
    <source>
        <dbReference type="EMBL" id="NIK54686.1"/>
    </source>
</evidence>
<dbReference type="Proteomes" id="UP000555407">
    <property type="component" value="Unassembled WGS sequence"/>
</dbReference>
<accession>A0A7X5V4X2</accession>
<sequence length="185" mass="19669">MEATDHLKASLLAAIELANVFGADHRQGRPAPAPDAAGVQGALRLTTNREVAAEPADYAAGGKLLYDALSSLPDVDRAAELVNTMLRENRAAPQLARDPGAPWHLHFGSPDAATGWLAEFATAVAMLLGSDQAERLRQCAAVRCDNVFLDATRNHTQRFCSTACQNRTKVAAHRARPSSARFGGA</sequence>
<dbReference type="InterPro" id="IPR021005">
    <property type="entry name" value="Znf_CGNR"/>
</dbReference>
<dbReference type="Pfam" id="PF11706">
    <property type="entry name" value="zf-CGNR"/>
    <property type="match status" value="1"/>
</dbReference>
<dbReference type="InterPro" id="IPR010852">
    <property type="entry name" value="ABATE"/>
</dbReference>
<dbReference type="SUPFAM" id="SSF160904">
    <property type="entry name" value="Jann2411-like"/>
    <property type="match status" value="1"/>
</dbReference>
<protein>
    <submittedName>
        <fullName evidence="2">Putative RNA-binding Zn ribbon-like protein</fullName>
    </submittedName>
</protein>
<dbReference type="EMBL" id="JAASRO010000001">
    <property type="protein sequence ID" value="NIK54686.1"/>
    <property type="molecule type" value="Genomic_DNA"/>
</dbReference>
<comment type="caution">
    <text evidence="2">The sequence shown here is derived from an EMBL/GenBank/DDBJ whole genome shotgun (WGS) entry which is preliminary data.</text>
</comment>
<dbReference type="PANTHER" id="PTHR35525">
    <property type="entry name" value="BLL6575 PROTEIN"/>
    <property type="match status" value="1"/>
</dbReference>
<dbReference type="RefSeq" id="WP_167203461.1">
    <property type="nucleotide sequence ID" value="NZ_JAASRO010000001.1"/>
</dbReference>
<organism evidence="2 3">
    <name type="scientific">Kribbella shirazensis</name>
    <dbReference type="NCBI Taxonomy" id="1105143"/>
    <lineage>
        <taxon>Bacteria</taxon>
        <taxon>Bacillati</taxon>
        <taxon>Actinomycetota</taxon>
        <taxon>Actinomycetes</taxon>
        <taxon>Propionibacteriales</taxon>
        <taxon>Kribbellaceae</taxon>
        <taxon>Kribbella</taxon>
    </lineage>
</organism>
<evidence type="ECO:0000259" key="1">
    <source>
        <dbReference type="Pfam" id="PF11706"/>
    </source>
</evidence>
<name>A0A7X5V4X2_9ACTN</name>
<feature type="domain" description="Zinc finger CGNR" evidence="1">
    <location>
        <begin position="135"/>
        <end position="176"/>
    </location>
</feature>
<reference evidence="2 3" key="1">
    <citation type="submission" date="2020-03" db="EMBL/GenBank/DDBJ databases">
        <title>Sequencing the genomes of 1000 actinobacteria strains.</title>
        <authorList>
            <person name="Klenk H.-P."/>
        </authorList>
    </citation>
    <scope>NUCLEOTIDE SEQUENCE [LARGE SCALE GENOMIC DNA]</scope>
    <source>
        <strain evidence="2 3">DSM 45490</strain>
    </source>
</reference>